<dbReference type="PANTHER" id="PTHR43130:SF15">
    <property type="entry name" value="THIJ_PFPI FAMILY PROTEIN (AFU_ORTHOLOGUE AFUA_5G14240)"/>
    <property type="match status" value="1"/>
</dbReference>
<dbReference type="InterPro" id="IPR002818">
    <property type="entry name" value="DJ-1/PfpI"/>
</dbReference>
<proteinExistence type="predicted"/>
<evidence type="ECO:0000259" key="1">
    <source>
        <dbReference type="Pfam" id="PF01965"/>
    </source>
</evidence>
<dbReference type="CDD" id="cd03139">
    <property type="entry name" value="GATase1_PfpI_2"/>
    <property type="match status" value="1"/>
</dbReference>
<dbReference type="Proteomes" id="UP000009230">
    <property type="component" value="Chromosome"/>
</dbReference>
<gene>
    <name evidence="2" type="ordered locus">Mar181_2269</name>
</gene>
<reference evidence="2 3" key="1">
    <citation type="journal article" date="2012" name="Stand. Genomic Sci.">
        <title>Complete genome sequence of Marinomonas posidonica type strain (IVIA-Po-181(T)).</title>
        <authorList>
            <person name="Lucas-Elio P."/>
            <person name="Goodwin L."/>
            <person name="Woyke T."/>
            <person name="Pitluck S."/>
            <person name="Nolan M."/>
            <person name="Kyrpides N.C."/>
            <person name="Detter J.C."/>
            <person name="Copeland A."/>
            <person name="Lu M."/>
            <person name="Bruce D."/>
            <person name="Detter C."/>
            <person name="Tapia R."/>
            <person name="Han S."/>
            <person name="Land M.L."/>
            <person name="Ivanova N."/>
            <person name="Mikhailova N."/>
            <person name="Johnston A.W."/>
            <person name="Sanchez-Amat A."/>
        </authorList>
    </citation>
    <scope>NUCLEOTIDE SEQUENCE [LARGE SCALE GENOMIC DNA]</scope>
    <source>
        <strain evidence="3">CECT 7376 / NCIMB 14433 / IVIA-Po-181</strain>
    </source>
</reference>
<dbReference type="Gene3D" id="3.40.50.880">
    <property type="match status" value="1"/>
</dbReference>
<dbReference type="InterPro" id="IPR029062">
    <property type="entry name" value="Class_I_gatase-like"/>
</dbReference>
<keyword evidence="3" id="KW-1185">Reference proteome</keyword>
<organism evidence="2 3">
    <name type="scientific">Marinomonas posidonica (strain CECT 7376 / NCIMB 14433 / IVIA-Po-181)</name>
    <dbReference type="NCBI Taxonomy" id="491952"/>
    <lineage>
        <taxon>Bacteria</taxon>
        <taxon>Pseudomonadati</taxon>
        <taxon>Pseudomonadota</taxon>
        <taxon>Gammaproteobacteria</taxon>
        <taxon>Oceanospirillales</taxon>
        <taxon>Oceanospirillaceae</taxon>
        <taxon>Marinomonas</taxon>
    </lineage>
</organism>
<accession>F6CUX9</accession>
<dbReference type="STRING" id="491952.Mar181_2269"/>
<evidence type="ECO:0000313" key="3">
    <source>
        <dbReference type="Proteomes" id="UP000009230"/>
    </source>
</evidence>
<dbReference type="SUPFAM" id="SSF52317">
    <property type="entry name" value="Class I glutamine amidotransferase-like"/>
    <property type="match status" value="1"/>
</dbReference>
<dbReference type="RefSeq" id="WP_013796780.1">
    <property type="nucleotide sequence ID" value="NC_015559.1"/>
</dbReference>
<dbReference type="PANTHER" id="PTHR43130">
    <property type="entry name" value="ARAC-FAMILY TRANSCRIPTIONAL REGULATOR"/>
    <property type="match status" value="1"/>
</dbReference>
<feature type="domain" description="DJ-1/PfpI" evidence="1">
    <location>
        <begin position="6"/>
        <end position="170"/>
    </location>
</feature>
<dbReference type="EMBL" id="CP002771">
    <property type="protein sequence ID" value="AEF55305.1"/>
    <property type="molecule type" value="Genomic_DNA"/>
</dbReference>
<dbReference type="HOGENOM" id="CLU_000445_44_8_6"/>
<dbReference type="Pfam" id="PF01965">
    <property type="entry name" value="DJ-1_PfpI"/>
    <property type="match status" value="1"/>
</dbReference>
<sequence>MGVQKTIGVVLFDGFELLDVFGPLEMFGLLPEKFDINLLAENEGVVKSAQGPKSVIDYSLKESREYDILFVPGGMGVRTEINNQFLLGWLSERAQTSEFVTSVCTGSALLAKAGVLDGRRATTNKRAFNWVVSQSDKVDWIREARWVEDGNIFTSSGVSAGMDMSLALISRILGEDVSEQVAIWAEYDWHRNPNWDPFAKLQS</sequence>
<dbReference type="AlphaFoldDB" id="F6CUX9"/>
<dbReference type="KEGG" id="mpc:Mar181_2269"/>
<evidence type="ECO:0000313" key="2">
    <source>
        <dbReference type="EMBL" id="AEF55305.1"/>
    </source>
</evidence>
<dbReference type="OrthoDB" id="9803764at2"/>
<dbReference type="eggNOG" id="COG4977">
    <property type="taxonomic scope" value="Bacteria"/>
</dbReference>
<name>F6CUX9_MARPP</name>
<dbReference type="InterPro" id="IPR052158">
    <property type="entry name" value="INH-QAR"/>
</dbReference>
<protein>
    <submittedName>
        <fullName evidence="2">ThiJ/PfpI domain-containing protein</fullName>
    </submittedName>
</protein>